<evidence type="ECO:0000313" key="11">
    <source>
        <dbReference type="Proteomes" id="UP001165740"/>
    </source>
</evidence>
<organism evidence="11 12">
    <name type="scientific">Biomphalaria glabrata</name>
    <name type="common">Bloodfluke planorb</name>
    <name type="synonym">Freshwater snail</name>
    <dbReference type="NCBI Taxonomy" id="6526"/>
    <lineage>
        <taxon>Eukaryota</taxon>
        <taxon>Metazoa</taxon>
        <taxon>Spiralia</taxon>
        <taxon>Lophotrochozoa</taxon>
        <taxon>Mollusca</taxon>
        <taxon>Gastropoda</taxon>
        <taxon>Heterobranchia</taxon>
        <taxon>Euthyneura</taxon>
        <taxon>Panpulmonata</taxon>
        <taxon>Hygrophila</taxon>
        <taxon>Lymnaeoidea</taxon>
        <taxon>Planorbidae</taxon>
        <taxon>Biomphalaria</taxon>
    </lineage>
</organism>
<dbReference type="GeneID" id="106073334"/>
<keyword evidence="2 7" id="KW-0812">Transmembrane</keyword>
<dbReference type="InterPro" id="IPR019336">
    <property type="entry name" value="GPR180/TMEM145_TM"/>
</dbReference>
<feature type="chain" id="PRO_5040764135" evidence="8">
    <location>
        <begin position="25"/>
        <end position="608"/>
    </location>
</feature>
<feature type="transmembrane region" description="Helical" evidence="7">
    <location>
        <begin position="294"/>
        <end position="314"/>
    </location>
</feature>
<dbReference type="Pfam" id="PF21892">
    <property type="entry name" value="TMEM145_N"/>
    <property type="match status" value="1"/>
</dbReference>
<evidence type="ECO:0000313" key="12">
    <source>
        <dbReference type="RefSeq" id="XP_055867276.1"/>
    </source>
</evidence>
<feature type="signal peptide" evidence="8">
    <location>
        <begin position="1"/>
        <end position="24"/>
    </location>
</feature>
<feature type="transmembrane region" description="Helical" evidence="7">
    <location>
        <begin position="192"/>
        <end position="212"/>
    </location>
</feature>
<dbReference type="Proteomes" id="UP001165740">
    <property type="component" value="Chromosome 14"/>
</dbReference>
<keyword evidence="5" id="KW-0325">Glycoprotein</keyword>
<evidence type="ECO:0000256" key="6">
    <source>
        <dbReference type="SAM" id="MobiDB-lite"/>
    </source>
</evidence>
<evidence type="ECO:0000256" key="5">
    <source>
        <dbReference type="ARBA" id="ARBA00023180"/>
    </source>
</evidence>
<keyword evidence="3 7" id="KW-1133">Transmembrane helix</keyword>
<dbReference type="PANTHER" id="PTHR23252">
    <property type="entry name" value="INTIMAL THICKNESS RECEPTOR-RELATED"/>
    <property type="match status" value="1"/>
</dbReference>
<evidence type="ECO:0000259" key="9">
    <source>
        <dbReference type="Pfam" id="PF10192"/>
    </source>
</evidence>
<dbReference type="InterPro" id="IPR053880">
    <property type="entry name" value="GPR180-like_N"/>
</dbReference>
<gene>
    <name evidence="12" type="primary">LOC106073334</name>
</gene>
<sequence>MVSVLSSLFIFSCILNILIKGTYSKWIQGTLRTQTDWEFLTRFCFLSQEGAISYELQYPVGYAPQEMLLYYDTPGQWDAVYDRGRNCTDSRSVLSEKNNQVIRLTEESLNIAAYSGCVTKERDGEPWFYCSGVRGFKSSRERWWYIAISRCTRNNVQLSGMYLEYKVHMTNGDNLLHQEFSADEFYILPVDIAFFLVYITLCVLSIICAIVLRARQLFHTTYKLYLVAVFTWTFHLLLMVIAWGHHGSTGWEIRQVESVGRIFRAASTVIFILMLILMAKGFTITRGRLTRISAMKITFFFCAYVVFIMVLFIWEGLLFDPAQVLYYYECPPGYGMVLMHLLGWLWFLYATVFTLKHFKSHQKFYIPFFSFFTIWFWAAPIMVLTAMFVMPKWSREKTVNGVEQFIGFCGHIFFLILTRPNAANKNFPYHIRTSQIDFIQSETEAPKSGNPYIVSSGVSYAGSGPNLEFFITSKNVDKHTPGSHGEGPVVASRSSVTLTLNQQTLGSQHEGRHTVTVSSTTSSHSGNGNTTIINSNINVNNNCNYPQARDPPSQIAPFIAAPSRPSDVAINSDFTLAPLRRTLLPPLVPSAPPYGTLALLNSNLKSFH</sequence>
<feature type="transmembrane region" description="Helical" evidence="7">
    <location>
        <begin position="364"/>
        <end position="389"/>
    </location>
</feature>
<feature type="transmembrane region" description="Helical" evidence="7">
    <location>
        <begin position="334"/>
        <end position="352"/>
    </location>
</feature>
<feature type="region of interest" description="Disordered" evidence="6">
    <location>
        <begin position="504"/>
        <end position="529"/>
    </location>
</feature>
<comment type="subcellular location">
    <subcellularLocation>
        <location evidence="1">Membrane</location>
        <topology evidence="1">Multi-pass membrane protein</topology>
    </subcellularLocation>
</comment>
<feature type="transmembrane region" description="Helical" evidence="7">
    <location>
        <begin position="401"/>
        <end position="418"/>
    </location>
</feature>
<dbReference type="InterPro" id="IPR047831">
    <property type="entry name" value="GPR180/TMEM145"/>
</dbReference>
<proteinExistence type="predicted"/>
<dbReference type="AlphaFoldDB" id="A0A9W2YWZ3"/>
<dbReference type="GO" id="GO:0007186">
    <property type="term" value="P:G protein-coupled receptor signaling pathway"/>
    <property type="evidence" value="ECO:0007669"/>
    <property type="project" value="InterPro"/>
</dbReference>
<keyword evidence="11" id="KW-1185">Reference proteome</keyword>
<evidence type="ECO:0000256" key="1">
    <source>
        <dbReference type="ARBA" id="ARBA00004141"/>
    </source>
</evidence>
<dbReference type="GO" id="GO:0019236">
    <property type="term" value="P:response to pheromone"/>
    <property type="evidence" value="ECO:0007669"/>
    <property type="project" value="InterPro"/>
</dbReference>
<dbReference type="OrthoDB" id="205745at2759"/>
<evidence type="ECO:0000259" key="10">
    <source>
        <dbReference type="Pfam" id="PF21892"/>
    </source>
</evidence>
<feature type="domain" description="GPR180-like N-terminal" evidence="10">
    <location>
        <begin position="27"/>
        <end position="157"/>
    </location>
</feature>
<dbReference type="PANTHER" id="PTHR23252:SF24">
    <property type="entry name" value="TRANSMEMBRANE PROTEIN 145"/>
    <property type="match status" value="1"/>
</dbReference>
<dbReference type="OMA" id="YTWSGCA"/>
<evidence type="ECO:0000256" key="3">
    <source>
        <dbReference type="ARBA" id="ARBA00022989"/>
    </source>
</evidence>
<feature type="transmembrane region" description="Helical" evidence="7">
    <location>
        <begin position="262"/>
        <end position="282"/>
    </location>
</feature>
<reference evidence="12" key="1">
    <citation type="submission" date="2025-08" db="UniProtKB">
        <authorList>
            <consortium name="RefSeq"/>
        </authorList>
    </citation>
    <scope>IDENTIFICATION</scope>
</reference>
<feature type="compositionally biased region" description="Low complexity" evidence="6">
    <location>
        <begin position="514"/>
        <end position="529"/>
    </location>
</feature>
<evidence type="ECO:0000256" key="8">
    <source>
        <dbReference type="SAM" id="SignalP"/>
    </source>
</evidence>
<evidence type="ECO:0000256" key="4">
    <source>
        <dbReference type="ARBA" id="ARBA00023136"/>
    </source>
</evidence>
<dbReference type="GO" id="GO:0016020">
    <property type="term" value="C:membrane"/>
    <property type="evidence" value="ECO:0007669"/>
    <property type="project" value="UniProtKB-SubCell"/>
</dbReference>
<accession>A0A9W2YWZ3</accession>
<feature type="transmembrane region" description="Helical" evidence="7">
    <location>
        <begin position="224"/>
        <end position="242"/>
    </location>
</feature>
<evidence type="ECO:0000256" key="7">
    <source>
        <dbReference type="SAM" id="Phobius"/>
    </source>
</evidence>
<keyword evidence="8" id="KW-0732">Signal</keyword>
<keyword evidence="4 7" id="KW-0472">Membrane</keyword>
<evidence type="ECO:0000256" key="2">
    <source>
        <dbReference type="ARBA" id="ARBA00022692"/>
    </source>
</evidence>
<dbReference type="Pfam" id="PF10192">
    <property type="entry name" value="GPR180-TMEM145_TM"/>
    <property type="match status" value="1"/>
</dbReference>
<protein>
    <submittedName>
        <fullName evidence="12">Transmembrane protein 145-like</fullName>
    </submittedName>
</protein>
<name>A0A9W2YWZ3_BIOGL</name>
<dbReference type="RefSeq" id="XP_055867276.1">
    <property type="nucleotide sequence ID" value="XM_056011301.1"/>
</dbReference>
<feature type="domain" description="GPR180/TMEM145 transmembrane" evidence="9">
    <location>
        <begin position="194"/>
        <end position="414"/>
    </location>
</feature>